<evidence type="ECO:0000313" key="3">
    <source>
        <dbReference type="Proteomes" id="UP000318199"/>
    </source>
</evidence>
<organism evidence="2 3">
    <name type="scientific">Caenimonas sedimenti</name>
    <dbReference type="NCBI Taxonomy" id="2596921"/>
    <lineage>
        <taxon>Bacteria</taxon>
        <taxon>Pseudomonadati</taxon>
        <taxon>Pseudomonadota</taxon>
        <taxon>Betaproteobacteria</taxon>
        <taxon>Burkholderiales</taxon>
        <taxon>Comamonadaceae</taxon>
        <taxon>Caenimonas</taxon>
    </lineage>
</organism>
<dbReference type="PROSITE" id="PS51257">
    <property type="entry name" value="PROKAR_LIPOPROTEIN"/>
    <property type="match status" value="1"/>
</dbReference>
<feature type="chain" id="PRO_5022035805" description="DUF2059 domain-containing protein" evidence="1">
    <location>
        <begin position="21"/>
        <end position="194"/>
    </location>
</feature>
<dbReference type="OrthoDB" id="8902809at2"/>
<dbReference type="Proteomes" id="UP000318199">
    <property type="component" value="Unassembled WGS sequence"/>
</dbReference>
<dbReference type="EMBL" id="VOBQ01000013">
    <property type="protein sequence ID" value="TWO69911.1"/>
    <property type="molecule type" value="Genomic_DNA"/>
</dbReference>
<proteinExistence type="predicted"/>
<sequence length="194" mass="20923">MLQKSLILLAIVAACGTVQAQSTPAKKELVGKILKLQQPGIEAMARGLTEEPAARMWSRAAQALPQRVAPEKQEAVALEIQEDIKKYVESTVPLVRDRAIRLAPTTVGALLEEKFTEDELKQVLAMLENPVYVKFQLHGGDMQKVLADKLVTDARPQVEPKVRALEETIARRLGVTASSGGAAPAAAPKASAKK</sequence>
<evidence type="ECO:0008006" key="4">
    <source>
        <dbReference type="Google" id="ProtNLM"/>
    </source>
</evidence>
<comment type="caution">
    <text evidence="2">The sequence shown here is derived from an EMBL/GenBank/DDBJ whole genome shotgun (WGS) entry which is preliminary data.</text>
</comment>
<keyword evidence="1" id="KW-0732">Signal</keyword>
<dbReference type="RefSeq" id="WP_145894107.1">
    <property type="nucleotide sequence ID" value="NZ_VOBQ01000013.1"/>
</dbReference>
<evidence type="ECO:0000313" key="2">
    <source>
        <dbReference type="EMBL" id="TWO69911.1"/>
    </source>
</evidence>
<evidence type="ECO:0000256" key="1">
    <source>
        <dbReference type="SAM" id="SignalP"/>
    </source>
</evidence>
<gene>
    <name evidence="2" type="ORF">FN976_16295</name>
</gene>
<dbReference type="AlphaFoldDB" id="A0A562ZNG9"/>
<keyword evidence="3" id="KW-1185">Reference proteome</keyword>
<protein>
    <recommendedName>
        <fullName evidence="4">DUF2059 domain-containing protein</fullName>
    </recommendedName>
</protein>
<name>A0A562ZNG9_9BURK</name>
<reference evidence="2 3" key="1">
    <citation type="submission" date="2019-07" db="EMBL/GenBank/DDBJ databases">
        <title>Caenimonas sedimenti sp. nov., isolated from activated sludge.</title>
        <authorList>
            <person name="Xu J."/>
        </authorList>
    </citation>
    <scope>NUCLEOTIDE SEQUENCE [LARGE SCALE GENOMIC DNA]</scope>
    <source>
        <strain evidence="2 3">HX-9-20</strain>
    </source>
</reference>
<accession>A0A562ZNG9</accession>
<feature type="signal peptide" evidence="1">
    <location>
        <begin position="1"/>
        <end position="20"/>
    </location>
</feature>